<dbReference type="Gene3D" id="3.30.2310.40">
    <property type="match status" value="1"/>
</dbReference>
<evidence type="ECO:0000313" key="1">
    <source>
        <dbReference type="EMBL" id="VYT95952.1"/>
    </source>
</evidence>
<accession>A0A6N3B7F3</accession>
<dbReference type="RefSeq" id="WP_002601350.1">
    <property type="nucleotide sequence ID" value="NZ_CACRUH010000016.1"/>
</dbReference>
<proteinExistence type="predicted"/>
<dbReference type="EMBL" id="CACRUH010000016">
    <property type="protein sequence ID" value="VYT95952.1"/>
    <property type="molecule type" value="Genomic_DNA"/>
</dbReference>
<dbReference type="AlphaFoldDB" id="A0A6N3B7F3"/>
<protein>
    <submittedName>
        <fullName evidence="1">Uncharacterized protein</fullName>
    </submittedName>
</protein>
<sequence length="136" mass="16330">MDSYYNQNYTKEQITQILAKIKHCVKTHRFTISRNEHRQENIDFINEYNIRSEKQVSILLQIQPDDFCHSLQNTNAGFEHEVLYVFVPQIQLFRADGEEETVDIYTKFNLIESSDNSRTVVISFHKRNKAIHYRFR</sequence>
<dbReference type="InterPro" id="IPR038493">
    <property type="entry name" value="MqsR_sf"/>
</dbReference>
<organism evidence="1">
    <name type="scientific">Hungatella hathewayi</name>
    <dbReference type="NCBI Taxonomy" id="154046"/>
    <lineage>
        <taxon>Bacteria</taxon>
        <taxon>Bacillati</taxon>
        <taxon>Bacillota</taxon>
        <taxon>Clostridia</taxon>
        <taxon>Lachnospirales</taxon>
        <taxon>Lachnospiraceae</taxon>
        <taxon>Hungatella</taxon>
    </lineage>
</organism>
<reference evidence="1" key="1">
    <citation type="submission" date="2019-11" db="EMBL/GenBank/DDBJ databases">
        <authorList>
            <person name="Feng L."/>
        </authorList>
    </citation>
    <scope>NUCLEOTIDE SEQUENCE</scope>
    <source>
        <strain evidence="1">ChathewayiLFYP18</strain>
    </source>
</reference>
<gene>
    <name evidence="1" type="ORF">CHLFYP18_06004</name>
</gene>
<name>A0A6N3B7F3_9FIRM</name>